<dbReference type="EMBL" id="KZ308686">
    <property type="protein sequence ID" value="KAG8233074.1"/>
    <property type="molecule type" value="Genomic_DNA"/>
</dbReference>
<keyword evidence="5" id="KW-0235">DNA replication</keyword>
<comment type="caution">
    <text evidence="10">The sequence shown here is derived from an EMBL/GenBank/DDBJ whole genome shotgun (WGS) entry which is preliminary data.</text>
</comment>
<reference evidence="10" key="2">
    <citation type="submission" date="2017-10" db="EMBL/GenBank/DDBJ databases">
        <title>Ladona fulva Genome sequencing and assembly.</title>
        <authorList>
            <person name="Murali S."/>
            <person name="Richards S."/>
            <person name="Bandaranaike D."/>
            <person name="Bellair M."/>
            <person name="Blankenburg K."/>
            <person name="Chao H."/>
            <person name="Dinh H."/>
            <person name="Doddapaneni H."/>
            <person name="Dugan-Rocha S."/>
            <person name="Elkadiri S."/>
            <person name="Gnanaolivu R."/>
            <person name="Hernandez B."/>
            <person name="Skinner E."/>
            <person name="Javaid M."/>
            <person name="Lee S."/>
            <person name="Li M."/>
            <person name="Ming W."/>
            <person name="Munidasa M."/>
            <person name="Muniz J."/>
            <person name="Nguyen L."/>
            <person name="Hughes D."/>
            <person name="Osuji N."/>
            <person name="Pu L.-L."/>
            <person name="Puazo M."/>
            <person name="Qu C."/>
            <person name="Quiroz J."/>
            <person name="Raj R."/>
            <person name="Weissenberger G."/>
            <person name="Xin Y."/>
            <person name="Zou X."/>
            <person name="Han Y."/>
            <person name="Worley K."/>
            <person name="Muzny D."/>
            <person name="Gibbs R."/>
        </authorList>
    </citation>
    <scope>NUCLEOTIDE SEQUENCE</scope>
    <source>
        <strain evidence="10">Sampled in the wild</strain>
    </source>
</reference>
<dbReference type="EC" id="2.7.7.7" evidence="2"/>
<evidence type="ECO:0000256" key="4">
    <source>
        <dbReference type="ARBA" id="ARBA00022695"/>
    </source>
</evidence>
<evidence type="ECO:0000259" key="9">
    <source>
        <dbReference type="Pfam" id="PF03175"/>
    </source>
</evidence>
<dbReference type="GO" id="GO:0042575">
    <property type="term" value="C:DNA polymerase complex"/>
    <property type="evidence" value="ECO:0007669"/>
    <property type="project" value="UniProtKB-ARBA"/>
</dbReference>
<gene>
    <name evidence="10" type="ORF">J437_LFUL013074</name>
</gene>
<dbReference type="OrthoDB" id="5871067at2759"/>
<organism evidence="10 11">
    <name type="scientific">Ladona fulva</name>
    <name type="common">Scarce chaser dragonfly</name>
    <name type="synonym">Libellula fulva</name>
    <dbReference type="NCBI Taxonomy" id="123851"/>
    <lineage>
        <taxon>Eukaryota</taxon>
        <taxon>Metazoa</taxon>
        <taxon>Ecdysozoa</taxon>
        <taxon>Arthropoda</taxon>
        <taxon>Hexapoda</taxon>
        <taxon>Insecta</taxon>
        <taxon>Pterygota</taxon>
        <taxon>Palaeoptera</taxon>
        <taxon>Odonata</taxon>
        <taxon>Epiprocta</taxon>
        <taxon>Anisoptera</taxon>
        <taxon>Libelluloidea</taxon>
        <taxon>Libellulidae</taxon>
        <taxon>Ladona</taxon>
    </lineage>
</organism>
<evidence type="ECO:0000256" key="5">
    <source>
        <dbReference type="ARBA" id="ARBA00022705"/>
    </source>
</evidence>
<dbReference type="InterPro" id="IPR023211">
    <property type="entry name" value="DNA_pol_palm_dom_sf"/>
</dbReference>
<dbReference type="Proteomes" id="UP000792457">
    <property type="component" value="Unassembled WGS sequence"/>
</dbReference>
<dbReference type="GO" id="GO:0003887">
    <property type="term" value="F:DNA-directed DNA polymerase activity"/>
    <property type="evidence" value="ECO:0007669"/>
    <property type="project" value="UniProtKB-KW"/>
</dbReference>
<evidence type="ECO:0000256" key="2">
    <source>
        <dbReference type="ARBA" id="ARBA00012417"/>
    </source>
</evidence>
<dbReference type="InterPro" id="IPR036397">
    <property type="entry name" value="RNaseH_sf"/>
</dbReference>
<protein>
    <recommendedName>
        <fullName evidence="2">DNA-directed DNA polymerase</fullName>
        <ecNumber evidence="2">2.7.7.7</ecNumber>
    </recommendedName>
</protein>
<keyword evidence="6" id="KW-0239">DNA-directed DNA polymerase</keyword>
<evidence type="ECO:0000256" key="8">
    <source>
        <dbReference type="ARBA" id="ARBA00049244"/>
    </source>
</evidence>
<dbReference type="InterPro" id="IPR043502">
    <property type="entry name" value="DNA/RNA_pol_sf"/>
</dbReference>
<keyword evidence="4" id="KW-0548">Nucleotidyltransferase</keyword>
<dbReference type="SUPFAM" id="SSF56672">
    <property type="entry name" value="DNA/RNA polymerases"/>
    <property type="match status" value="1"/>
</dbReference>
<dbReference type="InterPro" id="IPR004868">
    <property type="entry name" value="DNA-dir_DNA_pol_B_mt/vir"/>
</dbReference>
<reference evidence="10" key="1">
    <citation type="submission" date="2013-04" db="EMBL/GenBank/DDBJ databases">
        <authorList>
            <person name="Qu J."/>
            <person name="Murali S.C."/>
            <person name="Bandaranaike D."/>
            <person name="Bellair M."/>
            <person name="Blankenburg K."/>
            <person name="Chao H."/>
            <person name="Dinh H."/>
            <person name="Doddapaneni H."/>
            <person name="Downs B."/>
            <person name="Dugan-Rocha S."/>
            <person name="Elkadiri S."/>
            <person name="Gnanaolivu R.D."/>
            <person name="Hernandez B."/>
            <person name="Javaid M."/>
            <person name="Jayaseelan J.C."/>
            <person name="Lee S."/>
            <person name="Li M."/>
            <person name="Ming W."/>
            <person name="Munidasa M."/>
            <person name="Muniz J."/>
            <person name="Nguyen L."/>
            <person name="Ongeri F."/>
            <person name="Osuji N."/>
            <person name="Pu L.-L."/>
            <person name="Puazo M."/>
            <person name="Qu C."/>
            <person name="Quiroz J."/>
            <person name="Raj R."/>
            <person name="Weissenberger G."/>
            <person name="Xin Y."/>
            <person name="Zou X."/>
            <person name="Han Y."/>
            <person name="Richards S."/>
            <person name="Worley K."/>
            <person name="Muzny D."/>
            <person name="Gibbs R."/>
        </authorList>
    </citation>
    <scope>NUCLEOTIDE SEQUENCE</scope>
    <source>
        <strain evidence="10">Sampled in the wild</strain>
    </source>
</reference>
<proteinExistence type="inferred from homology"/>
<feature type="domain" description="DNA-directed DNA polymerase family B mitochondria/virus" evidence="9">
    <location>
        <begin position="223"/>
        <end position="405"/>
    </location>
</feature>
<accession>A0A8K0P6X2</accession>
<dbReference type="Gene3D" id="3.90.1600.10">
    <property type="entry name" value="Palm domain of DNA polymerase"/>
    <property type="match status" value="1"/>
</dbReference>
<evidence type="ECO:0000313" key="10">
    <source>
        <dbReference type="EMBL" id="KAG8233074.1"/>
    </source>
</evidence>
<dbReference type="Gene3D" id="3.30.420.10">
    <property type="entry name" value="Ribonuclease H-like superfamily/Ribonuclease H"/>
    <property type="match status" value="1"/>
</dbReference>
<dbReference type="GO" id="GO:0000166">
    <property type="term" value="F:nucleotide binding"/>
    <property type="evidence" value="ECO:0007669"/>
    <property type="project" value="InterPro"/>
</dbReference>
<dbReference type="GO" id="GO:0003677">
    <property type="term" value="F:DNA binding"/>
    <property type="evidence" value="ECO:0007669"/>
    <property type="project" value="UniProtKB-KW"/>
</dbReference>
<evidence type="ECO:0000313" key="11">
    <source>
        <dbReference type="Proteomes" id="UP000792457"/>
    </source>
</evidence>
<evidence type="ECO:0000256" key="1">
    <source>
        <dbReference type="ARBA" id="ARBA00005755"/>
    </source>
</evidence>
<name>A0A8K0P6X2_LADFU</name>
<keyword evidence="7" id="KW-0238">DNA-binding</keyword>
<sequence length="741" mass="84835">MFSISGGFGHHSPPSCTLILAFVEFPITPIFALVRQGRGRHNTGAFSCIYYCSDCKKPFNNRDEHLCENVCKHCGAAKACKSFNVMHCGRCGRDFLGTHCLENHLKMRGNSSSLCDELKKCSKCLKVYKTSGRNGAHKCGEEYCSLCKVHYVGNHQCYMQPTGVFEHIPVLCVAEQTCKTCWNDKDSGHLCGTCGIRQHCFAGFDPVEKFFAYLTLPRSQFKQVICIAHNLQGYDGQFLLRHIVSNMKNMPDVLMRGTKIISMRLEGLTFIDSLNFLPMPLAKLPKTFNLDVSIKKGYFPHFFNGVDTQNYVGIIPEKKYFGYNFMTSAEKKEFDVRFEQVKNIVYDFKKEMTEYCMNDVSILRRACTEFSTLYENLTKVNPFKESVTIAGSCLLTFKKNFLKNNCVSIIPAGGYRWRDRQSHEAMMWLIFEERRRGIRIRHAGNDQEARFMGKKVDGLHKDCENTTVFEYYGRFFHGCQSCFPEGRDKPIHNNSNETMEVRYEATMSRRGVLLKGNCSLIEIWGCQFKEFLNTNPELKAYLQTHPMAIKMPMDPRDAFFGGRTNATKLYYKVRKGEKIRYIDICSLYPYVNKWMKYPVGHPTIFVGDECPPIEECEGIVKCTTLPPRGLYHPVLPYQCGGKLTFPLCRSCVEGSVQEDCPHDGEDERSITGTWVSEEVKKALQMGYKMTACHEVWNYKTTIYDRTSNEGGLFSGYINKFLKLKQEASGWPSGCTSEEDKK</sequence>
<dbReference type="GO" id="GO:0006260">
    <property type="term" value="P:DNA replication"/>
    <property type="evidence" value="ECO:0007669"/>
    <property type="project" value="UniProtKB-KW"/>
</dbReference>
<comment type="catalytic activity">
    <reaction evidence="8">
        <text>DNA(n) + a 2'-deoxyribonucleoside 5'-triphosphate = DNA(n+1) + diphosphate</text>
        <dbReference type="Rhea" id="RHEA:22508"/>
        <dbReference type="Rhea" id="RHEA-COMP:17339"/>
        <dbReference type="Rhea" id="RHEA-COMP:17340"/>
        <dbReference type="ChEBI" id="CHEBI:33019"/>
        <dbReference type="ChEBI" id="CHEBI:61560"/>
        <dbReference type="ChEBI" id="CHEBI:173112"/>
        <dbReference type="EC" id="2.7.7.7"/>
    </reaction>
</comment>
<evidence type="ECO:0000256" key="3">
    <source>
        <dbReference type="ARBA" id="ARBA00022679"/>
    </source>
</evidence>
<dbReference type="PANTHER" id="PTHR33568">
    <property type="entry name" value="DNA POLYMERASE"/>
    <property type="match status" value="1"/>
</dbReference>
<evidence type="ECO:0000256" key="6">
    <source>
        <dbReference type="ARBA" id="ARBA00022932"/>
    </source>
</evidence>
<dbReference type="SUPFAM" id="SSF53098">
    <property type="entry name" value="Ribonuclease H-like"/>
    <property type="match status" value="1"/>
</dbReference>
<keyword evidence="11" id="KW-1185">Reference proteome</keyword>
<dbReference type="InterPro" id="IPR012337">
    <property type="entry name" value="RNaseH-like_sf"/>
</dbReference>
<dbReference type="PANTHER" id="PTHR33568:SF3">
    <property type="entry name" value="DNA-DIRECTED DNA POLYMERASE"/>
    <property type="match status" value="1"/>
</dbReference>
<keyword evidence="3" id="KW-0808">Transferase</keyword>
<comment type="similarity">
    <text evidence="1">Belongs to the DNA polymerase type-B family.</text>
</comment>
<dbReference type="Pfam" id="PF03175">
    <property type="entry name" value="DNA_pol_B_2"/>
    <property type="match status" value="2"/>
</dbReference>
<feature type="domain" description="DNA-directed DNA polymerase family B mitochondria/virus" evidence="9">
    <location>
        <begin position="550"/>
        <end position="728"/>
    </location>
</feature>
<evidence type="ECO:0000256" key="7">
    <source>
        <dbReference type="ARBA" id="ARBA00023125"/>
    </source>
</evidence>
<dbReference type="AlphaFoldDB" id="A0A8K0P6X2"/>